<organism evidence="3 4">
    <name type="scientific">Lysobacter hankyongensis</name>
    <dbReference type="NCBI Taxonomy" id="1176535"/>
    <lineage>
        <taxon>Bacteria</taxon>
        <taxon>Pseudomonadati</taxon>
        <taxon>Pseudomonadota</taxon>
        <taxon>Gammaproteobacteria</taxon>
        <taxon>Lysobacterales</taxon>
        <taxon>Lysobacteraceae</taxon>
        <taxon>Lysobacter</taxon>
    </lineage>
</organism>
<keyword evidence="2" id="KW-1133">Transmembrane helix</keyword>
<dbReference type="EMBL" id="BAABJE010000005">
    <property type="protein sequence ID" value="GAA4789351.1"/>
    <property type="molecule type" value="Genomic_DNA"/>
</dbReference>
<dbReference type="RefSeq" id="WP_345302519.1">
    <property type="nucleotide sequence ID" value="NZ_BAABJE010000005.1"/>
</dbReference>
<reference evidence="4" key="1">
    <citation type="journal article" date="2019" name="Int. J. Syst. Evol. Microbiol.">
        <title>The Global Catalogue of Microorganisms (GCM) 10K type strain sequencing project: providing services to taxonomists for standard genome sequencing and annotation.</title>
        <authorList>
            <consortium name="The Broad Institute Genomics Platform"/>
            <consortium name="The Broad Institute Genome Sequencing Center for Infectious Disease"/>
            <person name="Wu L."/>
            <person name="Ma J."/>
        </authorList>
    </citation>
    <scope>NUCLEOTIDE SEQUENCE [LARGE SCALE GENOMIC DNA]</scope>
    <source>
        <strain evidence="4">JCM 18204</strain>
    </source>
</reference>
<keyword evidence="2" id="KW-0472">Membrane</keyword>
<gene>
    <name evidence="3" type="ORF">GCM10023307_13160</name>
</gene>
<feature type="compositionally biased region" description="Basic and acidic residues" evidence="1">
    <location>
        <begin position="98"/>
        <end position="107"/>
    </location>
</feature>
<sequence length="126" mass="13362">MNTIDHLSDRSLALVHRTRDGLDAASSHLPQWLSAGAALSLARSGTRVATTLVRRNPAAAVAIGVLGVGVLAYRLYRKRANTSDAAIAHDGTTADVATENKSREVRPVRKHAQRKTTASKAARGEA</sequence>
<feature type="region of interest" description="Disordered" evidence="1">
    <location>
        <begin position="97"/>
        <end position="126"/>
    </location>
</feature>
<protein>
    <recommendedName>
        <fullName evidence="5">DUF3618 domain-containing protein</fullName>
    </recommendedName>
</protein>
<evidence type="ECO:0000313" key="3">
    <source>
        <dbReference type="EMBL" id="GAA4789351.1"/>
    </source>
</evidence>
<comment type="caution">
    <text evidence="3">The sequence shown here is derived from an EMBL/GenBank/DDBJ whole genome shotgun (WGS) entry which is preliminary data.</text>
</comment>
<proteinExistence type="predicted"/>
<keyword evidence="4" id="KW-1185">Reference proteome</keyword>
<evidence type="ECO:0000313" key="4">
    <source>
        <dbReference type="Proteomes" id="UP001499959"/>
    </source>
</evidence>
<evidence type="ECO:0008006" key="5">
    <source>
        <dbReference type="Google" id="ProtNLM"/>
    </source>
</evidence>
<dbReference type="Proteomes" id="UP001499959">
    <property type="component" value="Unassembled WGS sequence"/>
</dbReference>
<evidence type="ECO:0000256" key="1">
    <source>
        <dbReference type="SAM" id="MobiDB-lite"/>
    </source>
</evidence>
<keyword evidence="2" id="KW-0812">Transmembrane</keyword>
<accession>A0ABP9B1P5</accession>
<feature type="transmembrane region" description="Helical" evidence="2">
    <location>
        <begin position="58"/>
        <end position="76"/>
    </location>
</feature>
<name>A0ABP9B1P5_9GAMM</name>
<evidence type="ECO:0000256" key="2">
    <source>
        <dbReference type="SAM" id="Phobius"/>
    </source>
</evidence>